<dbReference type="InterPro" id="IPR008257">
    <property type="entry name" value="Pept_M19"/>
</dbReference>
<dbReference type="EMBL" id="DRXG01000080">
    <property type="protein sequence ID" value="HHN52386.1"/>
    <property type="molecule type" value="Genomic_DNA"/>
</dbReference>
<dbReference type="AlphaFoldDB" id="A0A7J3WCI3"/>
<dbReference type="PANTHER" id="PTHR10443">
    <property type="entry name" value="MICROSOMAL DIPEPTIDASE"/>
    <property type="match status" value="1"/>
</dbReference>
<name>A0A7J3WCI3_CALS0</name>
<dbReference type="PANTHER" id="PTHR10443:SF12">
    <property type="entry name" value="DIPEPTIDASE"/>
    <property type="match status" value="1"/>
</dbReference>
<protein>
    <submittedName>
        <fullName evidence="1">Membrane dipeptidase</fullName>
    </submittedName>
</protein>
<reference evidence="1" key="1">
    <citation type="journal article" date="2020" name="mSystems">
        <title>Genome- and Community-Level Interaction Insights into Carbon Utilization and Element Cycling Functions of Hydrothermarchaeota in Hydrothermal Sediment.</title>
        <authorList>
            <person name="Zhou Z."/>
            <person name="Liu Y."/>
            <person name="Xu W."/>
            <person name="Pan J."/>
            <person name="Luo Z.H."/>
            <person name="Li M."/>
        </authorList>
    </citation>
    <scope>NUCLEOTIDE SEQUENCE [LARGE SCALE GENOMIC DNA]</scope>
    <source>
        <strain evidence="1">SpSt-1073</strain>
    </source>
</reference>
<comment type="caution">
    <text evidence="1">The sequence shown here is derived from an EMBL/GenBank/DDBJ whole genome shotgun (WGS) entry which is preliminary data.</text>
</comment>
<dbReference type="PROSITE" id="PS51365">
    <property type="entry name" value="RENAL_DIPEPTIDASE_2"/>
    <property type="match status" value="1"/>
</dbReference>
<gene>
    <name evidence="1" type="ORF">ENM30_03625</name>
</gene>
<dbReference type="InterPro" id="IPR032466">
    <property type="entry name" value="Metal_Hydrolase"/>
</dbReference>
<dbReference type="CDD" id="cd01301">
    <property type="entry name" value="rDP_like"/>
    <property type="match status" value="1"/>
</dbReference>
<evidence type="ECO:0000313" key="1">
    <source>
        <dbReference type="EMBL" id="HHN52386.1"/>
    </source>
</evidence>
<dbReference type="GO" id="GO:0006508">
    <property type="term" value="P:proteolysis"/>
    <property type="evidence" value="ECO:0007669"/>
    <property type="project" value="InterPro"/>
</dbReference>
<sequence length="344" mass="38272">MLPPLVDLHEDISLYYVHAGAGLKFKPLDFGVDMPGRHGDIPKYRRANLRLVFSSIAPLTPTISRMRVEQLAKGYGGFYGAYRTRAATLTTLEHIVTYNNLLRQHSKDLRPVVTASDVEELGKDGRIGFLMAIEGAEPLEDVEDLEIFYKLGIRSLQLTWNFDNKYGATCMSKKDYGLTGDGEDLVHLCNDMGVIVDLSHASKRTTVEALSASKLPAIVSHANAKSIRNHARNLDDEELEALKKNGGVVGATFIPPTISDQPSLKGLADHILYIYEKFGPDILAIGTDYFGLLNVDEPQGLEDITKISDLWNELISRGIKESDVEKIAYLNALRVVRENAKRWM</sequence>
<proteinExistence type="predicted"/>
<dbReference type="Pfam" id="PF01244">
    <property type="entry name" value="Peptidase_M19"/>
    <property type="match status" value="1"/>
</dbReference>
<dbReference type="Gene3D" id="3.20.20.140">
    <property type="entry name" value="Metal-dependent hydrolases"/>
    <property type="match status" value="1"/>
</dbReference>
<dbReference type="SUPFAM" id="SSF51556">
    <property type="entry name" value="Metallo-dependent hydrolases"/>
    <property type="match status" value="1"/>
</dbReference>
<organism evidence="1">
    <name type="scientific">Caldiarchaeum subterraneum</name>
    <dbReference type="NCBI Taxonomy" id="311458"/>
    <lineage>
        <taxon>Archaea</taxon>
        <taxon>Nitrososphaerota</taxon>
        <taxon>Candidatus Caldarchaeales</taxon>
        <taxon>Candidatus Caldarchaeaceae</taxon>
        <taxon>Candidatus Caldarchaeum</taxon>
    </lineage>
</organism>
<accession>A0A7J3WCI3</accession>
<dbReference type="GO" id="GO:0070573">
    <property type="term" value="F:metallodipeptidase activity"/>
    <property type="evidence" value="ECO:0007669"/>
    <property type="project" value="InterPro"/>
</dbReference>